<dbReference type="GO" id="GO:0000123">
    <property type="term" value="C:histone acetyltransferase complex"/>
    <property type="evidence" value="ECO:0007669"/>
    <property type="project" value="InterPro"/>
</dbReference>
<dbReference type="GO" id="GO:0006325">
    <property type="term" value="P:chromatin organization"/>
    <property type="evidence" value="ECO:0007669"/>
    <property type="project" value="UniProtKB-KW"/>
</dbReference>
<evidence type="ECO:0008006" key="11">
    <source>
        <dbReference type="Google" id="ProtNLM"/>
    </source>
</evidence>
<dbReference type="InterPro" id="IPR015418">
    <property type="entry name" value="Eaf6"/>
</dbReference>
<keyword evidence="5" id="KW-0175">Coiled coil</keyword>
<proteinExistence type="inferred from homology"/>
<evidence type="ECO:0000313" key="9">
    <source>
        <dbReference type="EMBL" id="KAI7843675.1"/>
    </source>
</evidence>
<dbReference type="Proteomes" id="UP001205105">
    <property type="component" value="Unassembled WGS sequence"/>
</dbReference>
<keyword evidence="4" id="KW-0805">Transcription regulation</keyword>
<evidence type="ECO:0000313" key="10">
    <source>
        <dbReference type="Proteomes" id="UP001205105"/>
    </source>
</evidence>
<evidence type="ECO:0000256" key="3">
    <source>
        <dbReference type="ARBA" id="ARBA00022853"/>
    </source>
</evidence>
<gene>
    <name evidence="9" type="ORF">COHA_002576</name>
</gene>
<evidence type="ECO:0000256" key="1">
    <source>
        <dbReference type="ARBA" id="ARBA00004123"/>
    </source>
</evidence>
<reference evidence="9" key="1">
    <citation type="submission" date="2020-11" db="EMBL/GenBank/DDBJ databases">
        <title>Chlorella ohadii genome sequencing and assembly.</title>
        <authorList>
            <person name="Murik O."/>
            <person name="Treves H."/>
            <person name="Kedem I."/>
            <person name="Shotland Y."/>
            <person name="Kaplan A."/>
        </authorList>
    </citation>
    <scope>NUCLEOTIDE SEQUENCE</scope>
    <source>
        <strain evidence="9">1</strain>
    </source>
</reference>
<evidence type="ECO:0000256" key="7">
    <source>
        <dbReference type="ARBA" id="ARBA00023242"/>
    </source>
</evidence>
<dbReference type="AlphaFoldDB" id="A0AAD5DX08"/>
<dbReference type="PANTHER" id="PTHR13476">
    <property type="entry name" value="CHROMATIN MODIFICATION-RELATED PROTEIN MEAF6"/>
    <property type="match status" value="1"/>
</dbReference>
<dbReference type="EMBL" id="JADXDR010000036">
    <property type="protein sequence ID" value="KAI7843675.1"/>
    <property type="molecule type" value="Genomic_DNA"/>
</dbReference>
<evidence type="ECO:0000256" key="6">
    <source>
        <dbReference type="ARBA" id="ARBA00023163"/>
    </source>
</evidence>
<dbReference type="Pfam" id="PF09340">
    <property type="entry name" value="NuA4"/>
    <property type="match status" value="1"/>
</dbReference>
<comment type="caution">
    <text evidence="9">The sequence shown here is derived from an EMBL/GenBank/DDBJ whole genome shotgun (WGS) entry which is preliminary data.</text>
</comment>
<evidence type="ECO:0000256" key="8">
    <source>
        <dbReference type="SAM" id="MobiDB-lite"/>
    </source>
</evidence>
<keyword evidence="10" id="KW-1185">Reference proteome</keyword>
<feature type="compositionally biased region" description="Polar residues" evidence="8">
    <location>
        <begin position="88"/>
        <end position="98"/>
    </location>
</feature>
<keyword evidence="6" id="KW-0804">Transcription</keyword>
<keyword evidence="3" id="KW-0156">Chromatin regulator</keyword>
<evidence type="ECO:0000256" key="2">
    <source>
        <dbReference type="ARBA" id="ARBA00010916"/>
    </source>
</evidence>
<comment type="subcellular location">
    <subcellularLocation>
        <location evidence="1">Nucleus</location>
    </subcellularLocation>
</comment>
<evidence type="ECO:0000256" key="4">
    <source>
        <dbReference type="ARBA" id="ARBA00023015"/>
    </source>
</evidence>
<comment type="similarity">
    <text evidence="2">Belongs to the EAF6 family.</text>
</comment>
<sequence>MSGAQPSASPALEAFLQRREVIAGDIAKLEKQIYELESAYFTADCTNFGNVVKGFNEFLTSKSAQAKNKNRQFRLEDRVFSLSSITSPGTLEMQNTPAEQPAAPYTGAVPFQGGARGVAAAPPPKRRY</sequence>
<evidence type="ECO:0000256" key="5">
    <source>
        <dbReference type="ARBA" id="ARBA00023054"/>
    </source>
</evidence>
<dbReference type="GO" id="GO:0005634">
    <property type="term" value="C:nucleus"/>
    <property type="evidence" value="ECO:0007669"/>
    <property type="project" value="UniProtKB-SubCell"/>
</dbReference>
<name>A0AAD5DX08_9CHLO</name>
<accession>A0AAD5DX08</accession>
<keyword evidence="7" id="KW-0539">Nucleus</keyword>
<protein>
    <recommendedName>
        <fullName evidence="11">Chromatin modification-related protein MEAF6</fullName>
    </recommendedName>
</protein>
<feature type="region of interest" description="Disordered" evidence="8">
    <location>
        <begin position="88"/>
        <end position="128"/>
    </location>
</feature>
<organism evidence="9 10">
    <name type="scientific">Chlorella ohadii</name>
    <dbReference type="NCBI Taxonomy" id="2649997"/>
    <lineage>
        <taxon>Eukaryota</taxon>
        <taxon>Viridiplantae</taxon>
        <taxon>Chlorophyta</taxon>
        <taxon>core chlorophytes</taxon>
        <taxon>Trebouxiophyceae</taxon>
        <taxon>Chlorellales</taxon>
        <taxon>Chlorellaceae</taxon>
        <taxon>Chlorella clade</taxon>
        <taxon>Chlorella</taxon>
    </lineage>
</organism>